<dbReference type="eggNOG" id="COG2827">
    <property type="taxonomic scope" value="Bacteria"/>
</dbReference>
<proteinExistence type="inferred from homology"/>
<dbReference type="InterPro" id="IPR000305">
    <property type="entry name" value="GIY-YIG_endonuc"/>
</dbReference>
<dbReference type="CDD" id="cd10448">
    <property type="entry name" value="GIY-YIG_unchar_3"/>
    <property type="match status" value="1"/>
</dbReference>
<dbReference type="InterPro" id="IPR050190">
    <property type="entry name" value="UPF0213_domain"/>
</dbReference>
<evidence type="ECO:0000313" key="4">
    <source>
        <dbReference type="Proteomes" id="UP000029579"/>
    </source>
</evidence>
<name>A0A095X3K9_9FIRM</name>
<comment type="similarity">
    <text evidence="1">Belongs to the UPF0213 family.</text>
</comment>
<dbReference type="GO" id="GO:0004519">
    <property type="term" value="F:endonuclease activity"/>
    <property type="evidence" value="ECO:0007669"/>
    <property type="project" value="UniProtKB-KW"/>
</dbReference>
<keyword evidence="3" id="KW-0540">Nuclease</keyword>
<evidence type="ECO:0000259" key="2">
    <source>
        <dbReference type="PROSITE" id="PS50164"/>
    </source>
</evidence>
<evidence type="ECO:0000313" key="3">
    <source>
        <dbReference type="EMBL" id="KGF04423.1"/>
    </source>
</evidence>
<reference evidence="3 4" key="1">
    <citation type="submission" date="2014-07" db="EMBL/GenBank/DDBJ databases">
        <authorList>
            <person name="McCorrison J."/>
            <person name="Sanka R."/>
            <person name="Torralba M."/>
            <person name="Gillis M."/>
            <person name="Haft D.H."/>
            <person name="Methe B."/>
            <person name="Sutton G."/>
            <person name="Nelson K.E."/>
        </authorList>
    </citation>
    <scope>NUCLEOTIDE SEQUENCE [LARGE SCALE GENOMIC DNA]</scope>
    <source>
        <strain evidence="3 4">S7-1-13</strain>
    </source>
</reference>
<dbReference type="PANTHER" id="PTHR34477">
    <property type="entry name" value="UPF0213 PROTEIN YHBQ"/>
    <property type="match status" value="1"/>
</dbReference>
<dbReference type="Proteomes" id="UP000029579">
    <property type="component" value="Unassembled WGS sequence"/>
</dbReference>
<dbReference type="SUPFAM" id="SSF82771">
    <property type="entry name" value="GIY-YIG endonuclease"/>
    <property type="match status" value="1"/>
</dbReference>
<keyword evidence="3" id="KW-0378">Hydrolase</keyword>
<keyword evidence="3" id="KW-0255">Endonuclease</keyword>
<sequence>MYYVYILLNKSNDRTYVGHTDDLKKRIWEHKNHVNPYSHTAKYNITKLVYYECGEDFYESRAREKQIKKYSRLKKYALIEKENPYFRELYYDLF</sequence>
<comment type="caution">
    <text evidence="3">The sequence shown here is derived from an EMBL/GenBank/DDBJ whole genome shotgun (WGS) entry which is preliminary data.</text>
</comment>
<accession>A0A095X3K9</accession>
<feature type="domain" description="GIY-YIG" evidence="2">
    <location>
        <begin position="1"/>
        <end position="78"/>
    </location>
</feature>
<dbReference type="AlphaFoldDB" id="A0A095X3K9"/>
<evidence type="ECO:0000256" key="1">
    <source>
        <dbReference type="ARBA" id="ARBA00007435"/>
    </source>
</evidence>
<dbReference type="PROSITE" id="PS50164">
    <property type="entry name" value="GIY_YIG"/>
    <property type="match status" value="1"/>
</dbReference>
<organism evidence="3 4">
    <name type="scientific">Anaerococcus lactolyticus S7-1-13</name>
    <dbReference type="NCBI Taxonomy" id="1284686"/>
    <lineage>
        <taxon>Bacteria</taxon>
        <taxon>Bacillati</taxon>
        <taxon>Bacillota</taxon>
        <taxon>Tissierellia</taxon>
        <taxon>Tissierellales</taxon>
        <taxon>Peptoniphilaceae</taxon>
        <taxon>Anaerococcus</taxon>
    </lineage>
</organism>
<dbReference type="PANTHER" id="PTHR34477:SF5">
    <property type="entry name" value="BSL5627 PROTEIN"/>
    <property type="match status" value="1"/>
</dbReference>
<protein>
    <submittedName>
        <fullName evidence="3">Endonuclease</fullName>
    </submittedName>
</protein>
<dbReference type="Gene3D" id="3.40.1440.10">
    <property type="entry name" value="GIY-YIG endonuclease"/>
    <property type="match status" value="1"/>
</dbReference>
<dbReference type="OrthoDB" id="9807770at2"/>
<dbReference type="EMBL" id="JRMW01000031">
    <property type="protein sequence ID" value="KGF04423.1"/>
    <property type="molecule type" value="Genomic_DNA"/>
</dbReference>
<dbReference type="RefSeq" id="WP_004826730.1">
    <property type="nucleotide sequence ID" value="NZ_JRMW01000031.1"/>
</dbReference>
<dbReference type="InterPro" id="IPR035901">
    <property type="entry name" value="GIY-YIG_endonuc_sf"/>
</dbReference>
<gene>
    <name evidence="3" type="ORF">HMPREF1630_04430</name>
</gene>
<dbReference type="Pfam" id="PF01541">
    <property type="entry name" value="GIY-YIG"/>
    <property type="match status" value="1"/>
</dbReference>